<evidence type="ECO:0000256" key="4">
    <source>
        <dbReference type="ARBA" id="ARBA00012338"/>
    </source>
</evidence>
<dbReference type="SUPFAM" id="SSF48557">
    <property type="entry name" value="L-aspartase-like"/>
    <property type="match status" value="1"/>
</dbReference>
<organism evidence="8 9">
    <name type="scientific">Marinicella sediminis</name>
    <dbReference type="NCBI Taxonomy" id="1792834"/>
    <lineage>
        <taxon>Bacteria</taxon>
        <taxon>Pseudomonadati</taxon>
        <taxon>Pseudomonadota</taxon>
        <taxon>Gammaproteobacteria</taxon>
        <taxon>Lysobacterales</taxon>
        <taxon>Marinicellaceae</taxon>
        <taxon>Marinicella</taxon>
    </lineage>
</organism>
<dbReference type="Pfam" id="PF00206">
    <property type="entry name" value="Lyase_1"/>
    <property type="match status" value="1"/>
</dbReference>
<dbReference type="InterPro" id="IPR024083">
    <property type="entry name" value="Fumarase/histidase_N"/>
</dbReference>
<dbReference type="Gene3D" id="1.10.275.10">
    <property type="entry name" value="Fumarase/aspartase (N-terminal domain)"/>
    <property type="match status" value="1"/>
</dbReference>
<accession>A0ABV7J9P4</accession>
<protein>
    <recommendedName>
        <fullName evidence="4 6">Argininosuccinate lyase</fullName>
        <ecNumber evidence="4 6">4.3.2.1</ecNumber>
    </recommendedName>
</protein>
<dbReference type="InterPro" id="IPR009049">
    <property type="entry name" value="Argininosuccinate_lyase"/>
</dbReference>
<comment type="catalytic activity">
    <reaction evidence="1">
        <text>2-(N(omega)-L-arginino)succinate = fumarate + L-arginine</text>
        <dbReference type="Rhea" id="RHEA:24020"/>
        <dbReference type="ChEBI" id="CHEBI:29806"/>
        <dbReference type="ChEBI" id="CHEBI:32682"/>
        <dbReference type="ChEBI" id="CHEBI:57472"/>
        <dbReference type="EC" id="4.3.2.1"/>
    </reaction>
</comment>
<keyword evidence="8" id="KW-0456">Lyase</keyword>
<dbReference type="EMBL" id="JBHRTS010000005">
    <property type="protein sequence ID" value="MFC3194839.1"/>
    <property type="molecule type" value="Genomic_DNA"/>
</dbReference>
<evidence type="ECO:0000256" key="2">
    <source>
        <dbReference type="ARBA" id="ARBA00004941"/>
    </source>
</evidence>
<dbReference type="PRINTS" id="PR00149">
    <property type="entry name" value="FUMRATELYASE"/>
</dbReference>
<dbReference type="Gene3D" id="1.20.200.10">
    <property type="entry name" value="Fumarase/aspartase (Central domain)"/>
    <property type="match status" value="1"/>
</dbReference>
<dbReference type="InterPro" id="IPR022761">
    <property type="entry name" value="Fumarate_lyase_N"/>
</dbReference>
<dbReference type="InterPro" id="IPR008948">
    <property type="entry name" value="L-Aspartase-like"/>
</dbReference>
<dbReference type="PANTHER" id="PTHR43814">
    <property type="entry name" value="ARGININOSUCCINATE LYASE"/>
    <property type="match status" value="1"/>
</dbReference>
<dbReference type="GO" id="GO:0004056">
    <property type="term" value="F:argininosuccinate lyase activity"/>
    <property type="evidence" value="ECO:0007669"/>
    <property type="project" value="UniProtKB-EC"/>
</dbReference>
<sequence length="437" mass="47907">MNVHKNKGPTNVLWSGDQQSMPPEVMAFLAGEDVRLDRALFVYDIQGTRAHLIGLAEIGIISDAELNQFKQALEDLQQVYASGEFVLDQRFEDGHSAIEFFLTEQLGALGKKAHTGRSRNDQVLTCLRLFMQDQLDELSDQVSGVIEQLFSMAEANQNTLMPGYTHLQRAMPNTVAVWLLGLAESLLDDLEHLNGLKKLLNSSPLGTAAGFGVPLPLARETSAAAMGFARVQINPVSTQNSRGKYELMVLHGLSYLLTDVRRFAWDLSLYMTSEFDFVGLQSSHTTGSSIMPNKNNPDVVELMRASVAVVDGAVAQVQSLLSLPGGYQRDLQLSKEPLIKGMQATREVIGLLPGLLGAVVFKKDHMRTAISPEMMATDQALHKVGQGQSFREAYLDSKQDHELVITPEDSIKSRVSLGGAANLGLELMKSRLEKLTA</sequence>
<dbReference type="CDD" id="cd01359">
    <property type="entry name" value="Argininosuccinate_lyase"/>
    <property type="match status" value="1"/>
</dbReference>
<dbReference type="EC" id="4.3.2.1" evidence="4 6"/>
<gene>
    <name evidence="8" type="primary">argH</name>
    <name evidence="8" type="ORF">ACFODZ_11370</name>
</gene>
<dbReference type="PROSITE" id="PS00163">
    <property type="entry name" value="FUMARATE_LYASES"/>
    <property type="match status" value="1"/>
</dbReference>
<evidence type="ECO:0000256" key="5">
    <source>
        <dbReference type="ARBA" id="ARBA00022571"/>
    </source>
</evidence>
<evidence type="ECO:0000256" key="3">
    <source>
        <dbReference type="ARBA" id="ARBA00005552"/>
    </source>
</evidence>
<dbReference type="RefSeq" id="WP_077410882.1">
    <property type="nucleotide sequence ID" value="NZ_JBHRTS010000005.1"/>
</dbReference>
<dbReference type="NCBIfam" id="TIGR00838">
    <property type="entry name" value="argH"/>
    <property type="match status" value="1"/>
</dbReference>
<comment type="pathway">
    <text evidence="2">Amino-acid biosynthesis; L-arginine biosynthesis; L-arginine from L-ornithine and carbamoyl phosphate: step 3/3.</text>
</comment>
<dbReference type="PANTHER" id="PTHR43814:SF1">
    <property type="entry name" value="ARGININOSUCCINATE LYASE"/>
    <property type="match status" value="1"/>
</dbReference>
<proteinExistence type="inferred from homology"/>
<comment type="similarity">
    <text evidence="3">In the N-terminal section; belongs to the lyase 1 family. Argininosuccinate lyase subfamily.</text>
</comment>
<evidence type="ECO:0000313" key="9">
    <source>
        <dbReference type="Proteomes" id="UP001595533"/>
    </source>
</evidence>
<keyword evidence="5" id="KW-0055">Arginine biosynthesis</keyword>
<evidence type="ECO:0000256" key="6">
    <source>
        <dbReference type="NCBIfam" id="TIGR00838"/>
    </source>
</evidence>
<comment type="caution">
    <text evidence="8">The sequence shown here is derived from an EMBL/GenBank/DDBJ whole genome shotgun (WGS) entry which is preliminary data.</text>
</comment>
<evidence type="ECO:0000313" key="8">
    <source>
        <dbReference type="EMBL" id="MFC3194839.1"/>
    </source>
</evidence>
<dbReference type="Proteomes" id="UP001595533">
    <property type="component" value="Unassembled WGS sequence"/>
</dbReference>
<reference evidence="9" key="1">
    <citation type="journal article" date="2019" name="Int. J. Syst. Evol. Microbiol.">
        <title>The Global Catalogue of Microorganisms (GCM) 10K type strain sequencing project: providing services to taxonomists for standard genome sequencing and annotation.</title>
        <authorList>
            <consortium name="The Broad Institute Genomics Platform"/>
            <consortium name="The Broad Institute Genome Sequencing Center for Infectious Disease"/>
            <person name="Wu L."/>
            <person name="Ma J."/>
        </authorList>
    </citation>
    <scope>NUCLEOTIDE SEQUENCE [LARGE SCALE GENOMIC DNA]</scope>
    <source>
        <strain evidence="9">KCTC 42953</strain>
    </source>
</reference>
<dbReference type="InterPro" id="IPR000362">
    <property type="entry name" value="Fumarate_lyase_fam"/>
</dbReference>
<feature type="domain" description="Fumarate lyase N-terminal" evidence="7">
    <location>
        <begin position="33"/>
        <end position="310"/>
    </location>
</feature>
<keyword evidence="5" id="KW-0028">Amino-acid biosynthesis</keyword>
<dbReference type="InterPro" id="IPR020557">
    <property type="entry name" value="Fumarate_lyase_CS"/>
</dbReference>
<evidence type="ECO:0000256" key="1">
    <source>
        <dbReference type="ARBA" id="ARBA00000985"/>
    </source>
</evidence>
<keyword evidence="9" id="KW-1185">Reference proteome</keyword>
<name>A0ABV7J9P4_9GAMM</name>
<dbReference type="PRINTS" id="PR00145">
    <property type="entry name" value="ARGSUCLYASE"/>
</dbReference>
<dbReference type="Gene3D" id="1.10.40.30">
    <property type="entry name" value="Fumarase/aspartase (C-terminal domain)"/>
    <property type="match status" value="1"/>
</dbReference>
<evidence type="ECO:0000259" key="7">
    <source>
        <dbReference type="Pfam" id="PF00206"/>
    </source>
</evidence>